<dbReference type="EMBL" id="MT143896">
    <property type="protein sequence ID" value="QJB05201.1"/>
    <property type="molecule type" value="Genomic_DNA"/>
</dbReference>
<name>A0A6M3M830_9ZZZZ</name>
<dbReference type="AlphaFoldDB" id="A0A6M3M830"/>
<proteinExistence type="predicted"/>
<evidence type="ECO:0000313" key="2">
    <source>
        <dbReference type="EMBL" id="QJB05201.1"/>
    </source>
</evidence>
<sequence>MACTVIYPNPLKPKPGRPPWHLVKGQLDGKPCRWHVTIWYRIPDAALEADEVNPRRVTFKVAKPAWLQDMVREVIDAHLQGEVAACGGVSDIRWSATQER</sequence>
<protein>
    <submittedName>
        <fullName evidence="1">Uncharacterized protein</fullName>
    </submittedName>
</protein>
<accession>A0A6M3M830</accession>
<organism evidence="1">
    <name type="scientific">viral metagenome</name>
    <dbReference type="NCBI Taxonomy" id="1070528"/>
    <lineage>
        <taxon>unclassified sequences</taxon>
        <taxon>metagenomes</taxon>
        <taxon>organismal metagenomes</taxon>
    </lineage>
</organism>
<gene>
    <name evidence="1" type="ORF">MM171A00102_0005</name>
    <name evidence="2" type="ORF">MM171B00096_0011</name>
</gene>
<evidence type="ECO:0000313" key="1">
    <source>
        <dbReference type="EMBL" id="QJB01446.1"/>
    </source>
</evidence>
<dbReference type="EMBL" id="MT143709">
    <property type="protein sequence ID" value="QJB01446.1"/>
    <property type="molecule type" value="Genomic_DNA"/>
</dbReference>
<reference evidence="1" key="1">
    <citation type="submission" date="2020-03" db="EMBL/GenBank/DDBJ databases">
        <title>The deep terrestrial virosphere.</title>
        <authorList>
            <person name="Holmfeldt K."/>
            <person name="Nilsson E."/>
            <person name="Simone D."/>
            <person name="Lopez-Fernandez M."/>
            <person name="Wu X."/>
            <person name="de Brujin I."/>
            <person name="Lundin D."/>
            <person name="Andersson A."/>
            <person name="Bertilsson S."/>
            <person name="Dopson M."/>
        </authorList>
    </citation>
    <scope>NUCLEOTIDE SEQUENCE</scope>
    <source>
        <strain evidence="1">MM171A00102</strain>
        <strain evidence="2">MM171B00096</strain>
    </source>
</reference>